<dbReference type="OrthoDB" id="3900342at2759"/>
<evidence type="ECO:0000256" key="1">
    <source>
        <dbReference type="SAM" id="MobiDB-lite"/>
    </source>
</evidence>
<gene>
    <name evidence="2" type="ORF">AWRI4620_LOCUS2411</name>
</gene>
<evidence type="ECO:0000313" key="3">
    <source>
        <dbReference type="Proteomes" id="UP000745764"/>
    </source>
</evidence>
<dbReference type="AlphaFoldDB" id="A0A9N8KGU0"/>
<name>A0A9N8KGU0_9PEZI</name>
<sequence>MSEDSVKAPAPSMADEKGLSHTHTRTDNGVGEIHDLTQLGYKPELTRNRSMLTLLFQSLAIAAIRT</sequence>
<comment type="caution">
    <text evidence="2">The sequence shown here is derived from an EMBL/GenBank/DDBJ whole genome shotgun (WGS) entry which is preliminary data.</text>
</comment>
<dbReference type="EMBL" id="CAINUL010000002">
    <property type="protein sequence ID" value="CAD0108156.1"/>
    <property type="molecule type" value="Genomic_DNA"/>
</dbReference>
<protein>
    <submittedName>
        <fullName evidence="2">Uncharacterized protein</fullName>
    </submittedName>
</protein>
<proteinExistence type="predicted"/>
<evidence type="ECO:0000313" key="2">
    <source>
        <dbReference type="EMBL" id="CAD0108156.1"/>
    </source>
</evidence>
<organism evidence="2 3">
    <name type="scientific">Aureobasidium uvarum</name>
    <dbReference type="NCBI Taxonomy" id="2773716"/>
    <lineage>
        <taxon>Eukaryota</taxon>
        <taxon>Fungi</taxon>
        <taxon>Dikarya</taxon>
        <taxon>Ascomycota</taxon>
        <taxon>Pezizomycotina</taxon>
        <taxon>Dothideomycetes</taxon>
        <taxon>Dothideomycetidae</taxon>
        <taxon>Dothideales</taxon>
        <taxon>Saccotheciaceae</taxon>
        <taxon>Aureobasidium</taxon>
    </lineage>
</organism>
<keyword evidence="3" id="KW-1185">Reference proteome</keyword>
<reference evidence="2" key="1">
    <citation type="submission" date="2020-06" db="EMBL/GenBank/DDBJ databases">
        <authorList>
            <person name="Onetto C."/>
        </authorList>
    </citation>
    <scope>NUCLEOTIDE SEQUENCE</scope>
</reference>
<feature type="region of interest" description="Disordered" evidence="1">
    <location>
        <begin position="1"/>
        <end position="34"/>
    </location>
</feature>
<accession>A0A9N8KGU0</accession>
<dbReference type="Proteomes" id="UP000745764">
    <property type="component" value="Unassembled WGS sequence"/>
</dbReference>